<dbReference type="OrthoDB" id="191139at2759"/>
<dbReference type="PRINTS" id="PR00081">
    <property type="entry name" value="GDHRDH"/>
</dbReference>
<keyword evidence="1" id="KW-0560">Oxidoreductase</keyword>
<dbReference type="GO" id="GO:0016491">
    <property type="term" value="F:oxidoreductase activity"/>
    <property type="evidence" value="ECO:0007669"/>
    <property type="project" value="UniProtKB-KW"/>
</dbReference>
<dbReference type="Proteomes" id="UP000748756">
    <property type="component" value="Unassembled WGS sequence"/>
</dbReference>
<sequence>MSTVVLPPRAHWHDKLMLRISAWSQTMPLALTSAIVGVMECVLNVWQLLKQRDLTARALERRQIWIEQNKSVYLGRSRVAIVTGGNTGLGFETAKALVEAGYFTVIGCRTVSKGREAIAKIEEQTGITDRMTVLPLDLASQESVKAFTRDFKALGYISLDVLVCNAGMMDIPFGLTKDGYEMQFGVNHLGHYTLTLGLLPLLNNATQGRIIVLTSGAMYSSTDIRYDLLQGPKGYSRLGHYSYSKLANVLFVKALDRRLRGFQSNITVNAAHPGACSTDLFRHNPLMNLLMIPARVVCRSPLVGAMTSIYLALAPGLEKVSGEYFFDQIPRTVNPIAADEKAQELLWAKSVEFTGVDLKAVKN</sequence>
<dbReference type="SUPFAM" id="SSF51735">
    <property type="entry name" value="NAD(P)-binding Rossmann-fold domains"/>
    <property type="match status" value="1"/>
</dbReference>
<dbReference type="EMBL" id="JAAAUQ010000039">
    <property type="protein sequence ID" value="KAF9156042.1"/>
    <property type="molecule type" value="Genomic_DNA"/>
</dbReference>
<accession>A0A9P5S622</accession>
<evidence type="ECO:0000313" key="3">
    <source>
        <dbReference type="Proteomes" id="UP000748756"/>
    </source>
</evidence>
<evidence type="ECO:0000313" key="2">
    <source>
        <dbReference type="EMBL" id="KAF9156042.1"/>
    </source>
</evidence>
<organism evidence="2 3">
    <name type="scientific">Linnemannia schmuckeri</name>
    <dbReference type="NCBI Taxonomy" id="64567"/>
    <lineage>
        <taxon>Eukaryota</taxon>
        <taxon>Fungi</taxon>
        <taxon>Fungi incertae sedis</taxon>
        <taxon>Mucoromycota</taxon>
        <taxon>Mortierellomycotina</taxon>
        <taxon>Mortierellomycetes</taxon>
        <taxon>Mortierellales</taxon>
        <taxon>Mortierellaceae</taxon>
        <taxon>Linnemannia</taxon>
    </lineage>
</organism>
<name>A0A9P5S622_9FUNG</name>
<gene>
    <name evidence="2" type="ORF">BG015_007459</name>
</gene>
<dbReference type="Pfam" id="PF00106">
    <property type="entry name" value="adh_short"/>
    <property type="match status" value="1"/>
</dbReference>
<protein>
    <submittedName>
        <fullName evidence="2">Uncharacterized protein</fullName>
    </submittedName>
</protein>
<dbReference type="InterPro" id="IPR036291">
    <property type="entry name" value="NAD(P)-bd_dom_sf"/>
</dbReference>
<dbReference type="InterPro" id="IPR002347">
    <property type="entry name" value="SDR_fam"/>
</dbReference>
<keyword evidence="3" id="KW-1185">Reference proteome</keyword>
<dbReference type="Gene3D" id="3.40.50.720">
    <property type="entry name" value="NAD(P)-binding Rossmann-like Domain"/>
    <property type="match status" value="1"/>
</dbReference>
<dbReference type="PANTHER" id="PTHR43157:SF31">
    <property type="entry name" value="PHOSPHATIDYLINOSITOL-GLYCAN BIOSYNTHESIS CLASS F PROTEIN"/>
    <property type="match status" value="1"/>
</dbReference>
<dbReference type="PANTHER" id="PTHR43157">
    <property type="entry name" value="PHOSPHATIDYLINOSITOL-GLYCAN BIOSYNTHESIS CLASS F PROTEIN-RELATED"/>
    <property type="match status" value="1"/>
</dbReference>
<comment type="caution">
    <text evidence="2">The sequence shown here is derived from an EMBL/GenBank/DDBJ whole genome shotgun (WGS) entry which is preliminary data.</text>
</comment>
<proteinExistence type="predicted"/>
<dbReference type="AlphaFoldDB" id="A0A9P5S622"/>
<evidence type="ECO:0000256" key="1">
    <source>
        <dbReference type="ARBA" id="ARBA00023002"/>
    </source>
</evidence>
<reference evidence="2" key="1">
    <citation type="journal article" date="2020" name="Fungal Divers.">
        <title>Resolving the Mortierellaceae phylogeny through synthesis of multi-gene phylogenetics and phylogenomics.</title>
        <authorList>
            <person name="Vandepol N."/>
            <person name="Liber J."/>
            <person name="Desiro A."/>
            <person name="Na H."/>
            <person name="Kennedy M."/>
            <person name="Barry K."/>
            <person name="Grigoriev I.V."/>
            <person name="Miller A.N."/>
            <person name="O'Donnell K."/>
            <person name="Stajich J.E."/>
            <person name="Bonito G."/>
        </authorList>
    </citation>
    <scope>NUCLEOTIDE SEQUENCE</scope>
    <source>
        <strain evidence="2">NRRL 6426</strain>
    </source>
</reference>